<feature type="transmembrane region" description="Helical" evidence="8">
    <location>
        <begin position="209"/>
        <end position="228"/>
    </location>
</feature>
<dbReference type="Proteomes" id="UP000194641">
    <property type="component" value="Unassembled WGS sequence"/>
</dbReference>
<dbReference type="SUPFAM" id="SSF103473">
    <property type="entry name" value="MFS general substrate transporter"/>
    <property type="match status" value="1"/>
</dbReference>
<dbReference type="PANTHER" id="PTHR42718">
    <property type="entry name" value="MAJOR FACILITATOR SUPERFAMILY MULTIDRUG TRANSPORTER MFSC"/>
    <property type="match status" value="1"/>
</dbReference>
<dbReference type="InterPro" id="IPR020846">
    <property type="entry name" value="MFS_dom"/>
</dbReference>
<dbReference type="PROSITE" id="PS50850">
    <property type="entry name" value="MFS"/>
    <property type="match status" value="1"/>
</dbReference>
<feature type="transmembrane region" description="Helical" evidence="8">
    <location>
        <begin position="20"/>
        <end position="40"/>
    </location>
</feature>
<feature type="transmembrane region" description="Helical" evidence="8">
    <location>
        <begin position="341"/>
        <end position="358"/>
    </location>
</feature>
<evidence type="ECO:0000256" key="2">
    <source>
        <dbReference type="ARBA" id="ARBA00008537"/>
    </source>
</evidence>
<feature type="transmembrane region" description="Helical" evidence="8">
    <location>
        <begin position="87"/>
        <end position="107"/>
    </location>
</feature>
<dbReference type="InterPro" id="IPR036259">
    <property type="entry name" value="MFS_trans_sf"/>
</dbReference>
<evidence type="ECO:0000256" key="1">
    <source>
        <dbReference type="ARBA" id="ARBA00004651"/>
    </source>
</evidence>
<keyword evidence="5 8" id="KW-0812">Transmembrane</keyword>
<dbReference type="AlphaFoldDB" id="A0A252ALQ0"/>
<keyword evidence="4" id="KW-1003">Cell membrane</keyword>
<evidence type="ECO:0000256" key="3">
    <source>
        <dbReference type="ARBA" id="ARBA00022448"/>
    </source>
</evidence>
<feature type="transmembrane region" description="Helical" evidence="8">
    <location>
        <begin position="278"/>
        <end position="299"/>
    </location>
</feature>
<feature type="transmembrane region" description="Helical" evidence="8">
    <location>
        <begin position="240"/>
        <end position="258"/>
    </location>
</feature>
<dbReference type="GO" id="GO:0022857">
    <property type="term" value="F:transmembrane transporter activity"/>
    <property type="evidence" value="ECO:0007669"/>
    <property type="project" value="InterPro"/>
</dbReference>
<dbReference type="PANTHER" id="PTHR42718:SF9">
    <property type="entry name" value="MAJOR FACILITATOR SUPERFAMILY MULTIDRUG TRANSPORTER MFSC"/>
    <property type="match status" value="1"/>
</dbReference>
<dbReference type="Pfam" id="PF07690">
    <property type="entry name" value="MFS_1"/>
    <property type="match status" value="1"/>
</dbReference>
<proteinExistence type="inferred from homology"/>
<feature type="domain" description="Major facilitator superfamily (MFS) profile" evidence="9">
    <location>
        <begin position="22"/>
        <end position="510"/>
    </location>
</feature>
<dbReference type="EMBL" id="JOPA01000050">
    <property type="protein sequence ID" value="OUI90529.1"/>
    <property type="molecule type" value="Genomic_DNA"/>
</dbReference>
<keyword evidence="7 8" id="KW-0472">Membrane</keyword>
<feature type="transmembrane region" description="Helical" evidence="8">
    <location>
        <begin position="113"/>
        <end position="136"/>
    </location>
</feature>
<comment type="caution">
    <text evidence="10">The sequence shown here is derived from an EMBL/GenBank/DDBJ whole genome shotgun (WGS) entry which is preliminary data.</text>
</comment>
<sequence length="517" mass="54998">MTAAHDPTGAAGGRANLSDWLAVLAGTLGALMATLDVSIVNSALPVVQGEIGASGTEGTWIATAYLVAEIIIIPLSAWLTRLLGLRTLLLTVTFLFTVFSIVCGISTSLPMMIIGRLGQGMTGGALIPTAMTIIATRLPPAQQAIGNACFGATALVGPVVGPLLGGWLTEAISWHYIFFVNLPLSFVLIVLLLTTMAHERHRLDLITQADWLGIAGLAFGLGGLTVVLEEGERERWFESSMIQQLALMSLIGFVLLFLGQIYAAKPVIRLRLLLQRQFSSVIIMSMVVSMVSYGTAYAIPQFLAGVANYNALQSGIIVMLSGVPILLMMPITPLMIRTLDIRLAVGIGMLLLAGSAFLETDLSPLSAGGAFGLSQVLRGIGTTFTGLFLNQAAIRSVTRQHAADAAGVYNAARNVGGSLALAAIAILQDRREWLHSRRIEETLNANSPLVQSWLDAQGGNLNSPSPALSMLENIIHIQALTMTYADLFWLLAITIIIVTPLVVILRPLQTVNATVKE</sequence>
<evidence type="ECO:0000256" key="4">
    <source>
        <dbReference type="ARBA" id="ARBA00022475"/>
    </source>
</evidence>
<evidence type="ECO:0000256" key="6">
    <source>
        <dbReference type="ARBA" id="ARBA00022989"/>
    </source>
</evidence>
<dbReference type="NCBIfam" id="TIGR00711">
    <property type="entry name" value="efflux_EmrB"/>
    <property type="match status" value="1"/>
</dbReference>
<evidence type="ECO:0000259" key="9">
    <source>
        <dbReference type="PROSITE" id="PS50850"/>
    </source>
</evidence>
<keyword evidence="3" id="KW-0813">Transport</keyword>
<comment type="similarity">
    <text evidence="2">Belongs to the major facilitator superfamily. EmrB family.</text>
</comment>
<comment type="subcellular location">
    <subcellularLocation>
        <location evidence="1">Cell membrane</location>
        <topology evidence="1">Multi-pass membrane protein</topology>
    </subcellularLocation>
</comment>
<dbReference type="InterPro" id="IPR004638">
    <property type="entry name" value="EmrB-like"/>
</dbReference>
<evidence type="ECO:0000256" key="8">
    <source>
        <dbReference type="SAM" id="Phobius"/>
    </source>
</evidence>
<dbReference type="RefSeq" id="WP_086660054.1">
    <property type="nucleotide sequence ID" value="NZ_JBJJWX010000013.1"/>
</dbReference>
<accession>A0A252ALQ0</accession>
<gene>
    <name evidence="10" type="ORF">HK17_13690</name>
</gene>
<dbReference type="InterPro" id="IPR011701">
    <property type="entry name" value="MFS"/>
</dbReference>
<feature type="transmembrane region" description="Helical" evidence="8">
    <location>
        <begin position="174"/>
        <end position="197"/>
    </location>
</feature>
<evidence type="ECO:0000313" key="10">
    <source>
        <dbReference type="EMBL" id="OUI90529.1"/>
    </source>
</evidence>
<feature type="transmembrane region" description="Helical" evidence="8">
    <location>
        <begin position="487"/>
        <end position="508"/>
    </location>
</feature>
<feature type="transmembrane region" description="Helical" evidence="8">
    <location>
        <begin position="60"/>
        <end position="80"/>
    </location>
</feature>
<protein>
    <submittedName>
        <fullName evidence="10">DSBA oxidoreductase</fullName>
    </submittedName>
</protein>
<reference evidence="11" key="1">
    <citation type="submission" date="2014-06" db="EMBL/GenBank/DDBJ databases">
        <authorList>
            <person name="Winans N.J."/>
            <person name="Newell P.D."/>
            <person name="Douglas A.E."/>
        </authorList>
    </citation>
    <scope>NUCLEOTIDE SEQUENCE [LARGE SCALE GENOMIC DNA]</scope>
</reference>
<keyword evidence="6 8" id="KW-1133">Transmembrane helix</keyword>
<feature type="transmembrane region" description="Helical" evidence="8">
    <location>
        <begin position="311"/>
        <end position="329"/>
    </location>
</feature>
<dbReference type="Gene3D" id="1.20.1250.20">
    <property type="entry name" value="MFS general substrate transporter like domains"/>
    <property type="match status" value="1"/>
</dbReference>
<name>A0A252ALQ0_9PROT</name>
<evidence type="ECO:0000256" key="5">
    <source>
        <dbReference type="ARBA" id="ARBA00022692"/>
    </source>
</evidence>
<evidence type="ECO:0000256" key="7">
    <source>
        <dbReference type="ARBA" id="ARBA00023136"/>
    </source>
</evidence>
<evidence type="ECO:0000313" key="11">
    <source>
        <dbReference type="Proteomes" id="UP000194641"/>
    </source>
</evidence>
<feature type="transmembrane region" description="Helical" evidence="8">
    <location>
        <begin position="370"/>
        <end position="389"/>
    </location>
</feature>
<organism evidence="10 11">
    <name type="scientific">Acetobacter indonesiensis</name>
    <dbReference type="NCBI Taxonomy" id="104101"/>
    <lineage>
        <taxon>Bacteria</taxon>
        <taxon>Pseudomonadati</taxon>
        <taxon>Pseudomonadota</taxon>
        <taxon>Alphaproteobacteria</taxon>
        <taxon>Acetobacterales</taxon>
        <taxon>Acetobacteraceae</taxon>
        <taxon>Acetobacter</taxon>
    </lineage>
</organism>
<feature type="transmembrane region" description="Helical" evidence="8">
    <location>
        <begin position="148"/>
        <end position="168"/>
    </location>
</feature>
<dbReference type="GO" id="GO:0005886">
    <property type="term" value="C:plasma membrane"/>
    <property type="evidence" value="ECO:0007669"/>
    <property type="project" value="UniProtKB-SubCell"/>
</dbReference>